<dbReference type="EMBL" id="SDKM01000063">
    <property type="protein sequence ID" value="RYP81610.1"/>
    <property type="molecule type" value="Genomic_DNA"/>
</dbReference>
<gene>
    <name evidence="1" type="ORF">EKO23_23295</name>
</gene>
<accession>A0A4Q4Z1W8</accession>
<evidence type="ECO:0000313" key="2">
    <source>
        <dbReference type="Proteomes" id="UP000295198"/>
    </source>
</evidence>
<keyword evidence="2" id="KW-1185">Reference proteome</keyword>
<comment type="caution">
    <text evidence="1">The sequence shown here is derived from an EMBL/GenBank/DDBJ whole genome shotgun (WGS) entry which is preliminary data.</text>
</comment>
<evidence type="ECO:0000313" key="1">
    <source>
        <dbReference type="EMBL" id="RYP81610.1"/>
    </source>
</evidence>
<organism evidence="1 2">
    <name type="scientific">Nocardioides guangzhouensis</name>
    <dbReference type="NCBI Taxonomy" id="2497878"/>
    <lineage>
        <taxon>Bacteria</taxon>
        <taxon>Bacillati</taxon>
        <taxon>Actinomycetota</taxon>
        <taxon>Actinomycetes</taxon>
        <taxon>Propionibacteriales</taxon>
        <taxon>Nocardioidaceae</taxon>
        <taxon>Nocardioides</taxon>
    </lineage>
</organism>
<dbReference type="Proteomes" id="UP000295198">
    <property type="component" value="Unassembled WGS sequence"/>
</dbReference>
<reference evidence="1 2" key="1">
    <citation type="submission" date="2019-01" db="EMBL/GenBank/DDBJ databases">
        <title>Nocardioides guangzhouensis sp. nov., an actinobacterium isolated from soil.</title>
        <authorList>
            <person name="Fu Y."/>
            <person name="Cai Y."/>
            <person name="Lin Z."/>
            <person name="Chen P."/>
        </authorList>
    </citation>
    <scope>NUCLEOTIDE SEQUENCE [LARGE SCALE GENOMIC DNA]</scope>
    <source>
        <strain evidence="1 2">130</strain>
    </source>
</reference>
<proteinExistence type="predicted"/>
<evidence type="ECO:0008006" key="3">
    <source>
        <dbReference type="Google" id="ProtNLM"/>
    </source>
</evidence>
<protein>
    <recommendedName>
        <fullName evidence="3">Lipocalin-like domain-containing protein</fullName>
    </recommendedName>
</protein>
<name>A0A4Q4Z1W8_9ACTN</name>
<dbReference type="RefSeq" id="WP_134720880.1">
    <property type="nucleotide sequence ID" value="NZ_SDKM01000063.1"/>
</dbReference>
<dbReference type="AlphaFoldDB" id="A0A4Q4Z1W8"/>
<sequence>MDGTGVTYAGEFTGGAPFAGTWNGRMAAEDGSFPPLGSCEPATASLRVQATGRDDHYELAATGQVCGILLPLGTMHQFTGRWDVVDTDVKQLRRAEGVIDLRLLDGQSDVYVYGR</sequence>